<keyword evidence="3" id="KW-1185">Reference proteome</keyword>
<protein>
    <submittedName>
        <fullName evidence="4">E3 ubiquitin ligase BIG BROTHER-like</fullName>
    </submittedName>
</protein>
<keyword evidence="1" id="KW-0863">Zinc-finger</keyword>
<evidence type="ECO:0000313" key="4">
    <source>
        <dbReference type="RefSeq" id="XP_010444507.1"/>
    </source>
</evidence>
<dbReference type="Gene3D" id="3.30.40.10">
    <property type="entry name" value="Zinc/RING finger domain, C3HC4 (zinc finger)"/>
    <property type="match status" value="1"/>
</dbReference>
<reference evidence="3" key="1">
    <citation type="journal article" date="2014" name="Nat. Commun.">
        <title>The emerging biofuel crop Camelina sativa retains a highly undifferentiated hexaploid genome structure.</title>
        <authorList>
            <person name="Kagale S."/>
            <person name="Koh C."/>
            <person name="Nixon J."/>
            <person name="Bollina V."/>
            <person name="Clarke W.E."/>
            <person name="Tuteja R."/>
            <person name="Spillane C."/>
            <person name="Robinson S.J."/>
            <person name="Links M.G."/>
            <person name="Clarke C."/>
            <person name="Higgins E.E."/>
            <person name="Huebert T."/>
            <person name="Sharpe A.G."/>
            <person name="Parkin I.A."/>
        </authorList>
    </citation>
    <scope>NUCLEOTIDE SEQUENCE [LARGE SCALE GENOMIC DNA]</scope>
    <source>
        <strain evidence="3">cv. DH55</strain>
    </source>
</reference>
<dbReference type="InterPro" id="IPR033276">
    <property type="entry name" value="BB"/>
</dbReference>
<dbReference type="RefSeq" id="XP_010444507.1">
    <property type="nucleotide sequence ID" value="XM_010446205.2"/>
</dbReference>
<sequence length="179" mass="20925">MFRGPAECYACTCIVNAPRFHCPYCPCPYFHMHDVPLTSGRFDGYDNYSNSSPDPYTLRRSFSDISLHSPDTFDLDNIAYEGSNEIEESVGQSSNGLPEWKISKLPTHKYGEKKPKFKWWWQKKKKFVANDTQCSICLVDYEKGDKMITLPCKHIYHKDCISRWLKEHRVCCVCKRDVF</sequence>
<dbReference type="PANTHER" id="PTHR46400:SF17">
    <property type="entry name" value="E3 UBIQUITIN LIGASE BIG BROTHER-LIKE PROTEIN"/>
    <property type="match status" value="1"/>
</dbReference>
<dbReference type="PROSITE" id="PS50089">
    <property type="entry name" value="ZF_RING_2"/>
    <property type="match status" value="1"/>
</dbReference>
<dbReference type="Proteomes" id="UP000694864">
    <property type="component" value="Chromosome 2"/>
</dbReference>
<gene>
    <name evidence="4" type="primary">LOC104727174</name>
</gene>
<dbReference type="SUPFAM" id="SSF57850">
    <property type="entry name" value="RING/U-box"/>
    <property type="match status" value="1"/>
</dbReference>
<name>A0ABM0UQD6_CAMSA</name>
<feature type="domain" description="RING-type" evidence="2">
    <location>
        <begin position="134"/>
        <end position="175"/>
    </location>
</feature>
<reference evidence="4" key="2">
    <citation type="submission" date="2025-08" db="UniProtKB">
        <authorList>
            <consortium name="RefSeq"/>
        </authorList>
    </citation>
    <scope>IDENTIFICATION</scope>
    <source>
        <tissue evidence="4">Leaf</tissue>
    </source>
</reference>
<dbReference type="InterPro" id="IPR001841">
    <property type="entry name" value="Znf_RING"/>
</dbReference>
<keyword evidence="1" id="KW-0479">Metal-binding</keyword>
<accession>A0ABM0UQD6</accession>
<dbReference type="Pfam" id="PF13639">
    <property type="entry name" value="zf-RING_2"/>
    <property type="match status" value="1"/>
</dbReference>
<keyword evidence="1" id="KW-0862">Zinc</keyword>
<dbReference type="GeneID" id="104727174"/>
<dbReference type="PANTHER" id="PTHR46400">
    <property type="entry name" value="RING/U-BOX SUPERFAMILY PROTEIN"/>
    <property type="match status" value="1"/>
</dbReference>
<dbReference type="SMART" id="SM00184">
    <property type="entry name" value="RING"/>
    <property type="match status" value="1"/>
</dbReference>
<evidence type="ECO:0000259" key="2">
    <source>
        <dbReference type="PROSITE" id="PS50089"/>
    </source>
</evidence>
<dbReference type="InterPro" id="IPR013083">
    <property type="entry name" value="Znf_RING/FYVE/PHD"/>
</dbReference>
<evidence type="ECO:0000313" key="3">
    <source>
        <dbReference type="Proteomes" id="UP000694864"/>
    </source>
</evidence>
<proteinExistence type="predicted"/>
<organism evidence="3 4">
    <name type="scientific">Camelina sativa</name>
    <name type="common">False flax</name>
    <name type="synonym">Myagrum sativum</name>
    <dbReference type="NCBI Taxonomy" id="90675"/>
    <lineage>
        <taxon>Eukaryota</taxon>
        <taxon>Viridiplantae</taxon>
        <taxon>Streptophyta</taxon>
        <taxon>Embryophyta</taxon>
        <taxon>Tracheophyta</taxon>
        <taxon>Spermatophyta</taxon>
        <taxon>Magnoliopsida</taxon>
        <taxon>eudicotyledons</taxon>
        <taxon>Gunneridae</taxon>
        <taxon>Pentapetalae</taxon>
        <taxon>rosids</taxon>
        <taxon>malvids</taxon>
        <taxon>Brassicales</taxon>
        <taxon>Brassicaceae</taxon>
        <taxon>Camelineae</taxon>
        <taxon>Camelina</taxon>
    </lineage>
</organism>
<evidence type="ECO:0000256" key="1">
    <source>
        <dbReference type="PROSITE-ProRule" id="PRU00175"/>
    </source>
</evidence>